<dbReference type="InterPro" id="IPR029068">
    <property type="entry name" value="Glyas_Bleomycin-R_OHBP_Dase"/>
</dbReference>
<dbReference type="Gene3D" id="3.10.180.10">
    <property type="entry name" value="2,3-Dihydroxybiphenyl 1,2-Dioxygenase, domain 1"/>
    <property type="match status" value="1"/>
</dbReference>
<dbReference type="Pfam" id="PF00903">
    <property type="entry name" value="Glyoxalase"/>
    <property type="match status" value="1"/>
</dbReference>
<organism evidence="2 3">
    <name type="scientific">Mycolicibacterium sarraceniae</name>
    <dbReference type="NCBI Taxonomy" id="1534348"/>
    <lineage>
        <taxon>Bacteria</taxon>
        <taxon>Bacillati</taxon>
        <taxon>Actinomycetota</taxon>
        <taxon>Actinomycetes</taxon>
        <taxon>Mycobacteriales</taxon>
        <taxon>Mycobacteriaceae</taxon>
        <taxon>Mycolicibacterium</taxon>
    </lineage>
</organism>
<protein>
    <recommendedName>
        <fullName evidence="1">Glyoxalase/fosfomycin resistance/dioxygenase domain-containing protein</fullName>
    </recommendedName>
</protein>
<name>A0A7I7SSQ9_9MYCO</name>
<evidence type="ECO:0000313" key="3">
    <source>
        <dbReference type="Proteomes" id="UP000466445"/>
    </source>
</evidence>
<dbReference type="KEGG" id="msar:MSAR_29090"/>
<sequence>MPIATTAVDHLRLTVTDITASRRFYDNAFGWPVFAALPDDADDTTREQLAFLLRGGCAGTFGANRRFGREKGSGRRVFVCLDRPGRRRRVQEIARDAAPGGAHRDQ</sequence>
<evidence type="ECO:0000313" key="2">
    <source>
        <dbReference type="EMBL" id="BBY59773.1"/>
    </source>
</evidence>
<evidence type="ECO:0000259" key="1">
    <source>
        <dbReference type="Pfam" id="PF00903"/>
    </source>
</evidence>
<feature type="domain" description="Glyoxalase/fosfomycin resistance/dioxygenase" evidence="1">
    <location>
        <begin position="8"/>
        <end position="58"/>
    </location>
</feature>
<proteinExistence type="predicted"/>
<keyword evidence="3" id="KW-1185">Reference proteome</keyword>
<dbReference type="RefSeq" id="WP_407663734.1">
    <property type="nucleotide sequence ID" value="NZ_AP022595.1"/>
</dbReference>
<dbReference type="InterPro" id="IPR004360">
    <property type="entry name" value="Glyas_Fos-R_dOase_dom"/>
</dbReference>
<dbReference type="AlphaFoldDB" id="A0A7I7SSQ9"/>
<gene>
    <name evidence="2" type="ORF">MSAR_29090</name>
</gene>
<reference evidence="2 3" key="1">
    <citation type="journal article" date="2019" name="Emerg. Microbes Infect.">
        <title>Comprehensive subspecies identification of 175 nontuberculous mycobacteria species based on 7547 genomic profiles.</title>
        <authorList>
            <person name="Matsumoto Y."/>
            <person name="Kinjo T."/>
            <person name="Motooka D."/>
            <person name="Nabeya D."/>
            <person name="Jung N."/>
            <person name="Uechi K."/>
            <person name="Horii T."/>
            <person name="Iida T."/>
            <person name="Fujita J."/>
            <person name="Nakamura S."/>
        </authorList>
    </citation>
    <scope>NUCLEOTIDE SEQUENCE [LARGE SCALE GENOMIC DNA]</scope>
    <source>
        <strain evidence="2 3">JCM 30395</strain>
    </source>
</reference>
<dbReference type="Proteomes" id="UP000466445">
    <property type="component" value="Chromosome"/>
</dbReference>
<accession>A0A7I7SSQ9</accession>
<dbReference type="EMBL" id="AP022595">
    <property type="protein sequence ID" value="BBY59773.1"/>
    <property type="molecule type" value="Genomic_DNA"/>
</dbReference>
<dbReference type="SUPFAM" id="SSF54593">
    <property type="entry name" value="Glyoxalase/Bleomycin resistance protein/Dihydroxybiphenyl dioxygenase"/>
    <property type="match status" value="1"/>
</dbReference>